<gene>
    <name evidence="1" type="ORF">HEQ75_11305</name>
</gene>
<evidence type="ECO:0000313" key="2">
    <source>
        <dbReference type="Proteomes" id="UP000787635"/>
    </source>
</evidence>
<dbReference type="Proteomes" id="UP000787635">
    <property type="component" value="Unassembled WGS sequence"/>
</dbReference>
<proteinExistence type="predicted"/>
<dbReference type="RefSeq" id="WP_168030438.1">
    <property type="nucleotide sequence ID" value="NZ_JAAVNE010000015.1"/>
</dbReference>
<evidence type="ECO:0000313" key="1">
    <source>
        <dbReference type="EMBL" id="NKC31448.1"/>
    </source>
</evidence>
<reference evidence="1 2" key="1">
    <citation type="submission" date="2020-03" db="EMBL/GenBank/DDBJ databases">
        <title>Roseomonas selenitidurans sp. nov. isolated from urban soil.</title>
        <authorList>
            <person name="Liu H."/>
        </authorList>
    </citation>
    <scope>NUCLEOTIDE SEQUENCE [LARGE SCALE GENOMIC DNA]</scope>
    <source>
        <strain evidence="1 2">BU-1</strain>
    </source>
</reference>
<sequence length="244" mass="24841">MSGDFFIGWAATPPRALRGVLLGAGLAVGLGLPAAGLLLGATAQDPAPPGYATVPGRPGLPDLPSEEALRGVILDGPSPLLQLPGGRTLILADDGKYGPTLDRDALRGRMVAAEGFVLRRGSIEMLVLRQPPTPLDDVATVPPPEPLGRWRITGEICDGKCAGGAMQPGIGIGHRACATLCLDGGIPAVFVATAPVAGHAFLVLGDATGGPALPAMRDLIGRRVTLEGAVLRQGNTLVFHAAMP</sequence>
<organism evidence="1 2">
    <name type="scientific">Falsiroseomonas selenitidurans</name>
    <dbReference type="NCBI Taxonomy" id="2716335"/>
    <lineage>
        <taxon>Bacteria</taxon>
        <taxon>Pseudomonadati</taxon>
        <taxon>Pseudomonadota</taxon>
        <taxon>Alphaproteobacteria</taxon>
        <taxon>Acetobacterales</taxon>
        <taxon>Roseomonadaceae</taxon>
        <taxon>Falsiroseomonas</taxon>
    </lineage>
</organism>
<keyword evidence="2" id="KW-1185">Reference proteome</keyword>
<comment type="caution">
    <text evidence="1">The sequence shown here is derived from an EMBL/GenBank/DDBJ whole genome shotgun (WGS) entry which is preliminary data.</text>
</comment>
<accession>A0ABX1E6L5</accession>
<evidence type="ECO:0008006" key="3">
    <source>
        <dbReference type="Google" id="ProtNLM"/>
    </source>
</evidence>
<name>A0ABX1E6L5_9PROT</name>
<dbReference type="EMBL" id="JAAVNE010000015">
    <property type="protein sequence ID" value="NKC31448.1"/>
    <property type="molecule type" value="Genomic_DNA"/>
</dbReference>
<protein>
    <recommendedName>
        <fullName evidence="3">Phosphodiester glycosidase domain-containing protein</fullName>
    </recommendedName>
</protein>